<feature type="domain" description="Anoctamin transmembrane" evidence="6">
    <location>
        <begin position="144"/>
        <end position="485"/>
    </location>
</feature>
<name>A0AAV5RNE3_STABA</name>
<feature type="transmembrane region" description="Helical" evidence="5">
    <location>
        <begin position="307"/>
        <end position="325"/>
    </location>
</feature>
<dbReference type="GO" id="GO:0016020">
    <property type="term" value="C:membrane"/>
    <property type="evidence" value="ECO:0007669"/>
    <property type="project" value="UniProtKB-SubCell"/>
</dbReference>
<evidence type="ECO:0000259" key="6">
    <source>
        <dbReference type="Pfam" id="PF04547"/>
    </source>
</evidence>
<feature type="transmembrane region" description="Helical" evidence="5">
    <location>
        <begin position="232"/>
        <end position="258"/>
    </location>
</feature>
<dbReference type="PANTHER" id="PTHR12308">
    <property type="entry name" value="ANOCTAMIN"/>
    <property type="match status" value="1"/>
</dbReference>
<evidence type="ECO:0000313" key="7">
    <source>
        <dbReference type="EMBL" id="GMM53026.1"/>
    </source>
</evidence>
<dbReference type="AlphaFoldDB" id="A0AAV5RNE3"/>
<dbReference type="GO" id="GO:0005254">
    <property type="term" value="F:chloride channel activity"/>
    <property type="evidence" value="ECO:0007669"/>
    <property type="project" value="TreeGrafter"/>
</dbReference>
<feature type="transmembrane region" description="Helical" evidence="5">
    <location>
        <begin position="198"/>
        <end position="220"/>
    </location>
</feature>
<dbReference type="EMBL" id="BTGC01000008">
    <property type="protein sequence ID" value="GMM53026.1"/>
    <property type="molecule type" value="Genomic_DNA"/>
</dbReference>
<dbReference type="Pfam" id="PF04547">
    <property type="entry name" value="Anoctamin"/>
    <property type="match status" value="1"/>
</dbReference>
<proteinExistence type="predicted"/>
<keyword evidence="2 5" id="KW-0812">Transmembrane</keyword>
<dbReference type="Proteomes" id="UP001362899">
    <property type="component" value="Unassembled WGS sequence"/>
</dbReference>
<dbReference type="GO" id="GO:0032541">
    <property type="term" value="C:cortical endoplasmic reticulum"/>
    <property type="evidence" value="ECO:0007669"/>
    <property type="project" value="TreeGrafter"/>
</dbReference>
<gene>
    <name evidence="7" type="ORF">DASB73_039890</name>
</gene>
<feature type="transmembrane region" description="Helical" evidence="5">
    <location>
        <begin position="126"/>
        <end position="144"/>
    </location>
</feature>
<feature type="transmembrane region" description="Helical" evidence="5">
    <location>
        <begin position="477"/>
        <end position="496"/>
    </location>
</feature>
<sequence length="522" mass="58747">MSELQPDWVYVYEKPEQAEKASELLKDEGISSIIRPGNNKTTLLLLRVPGYVQGSRQFECARRVSACNLSARIPNVDKFPVPSSHSFKPELVDYLVSDSQRRVIAKEFGDDVDSIFLLSNVILKEMMIPALVGLVTSLIFSNSYQVKLTYMWSMIPSVVRVYYVWHKAYYEHVRSPVVLTKRAEYKSGDKTRPTIRTIYIVTVIALLALYLVGFILLLALDIFCSDIYQGPLAGIVKLIPVGGNTVLCAIYGIVYNLVISKFVDLEDYEWEEEQTLAVSKRKFTIQAFIGFSQIFLSIYFYKPMADFLVAHIPFVASYAPVNLFINKAPTVTLTTVRLMGQAKYFSVRQPLIGILTGLGIPTGWYFYTSAKSNEDKFVKEQTKPVLNVQDQLQSLVLILGYAIILSPVWPLACPISLLFIWARTKALLYNLNNYTRRPTDLGSDDSLRYLKAVIPVAVFLSYSLVSMDGDLKSNAKTVATHAFYLAAAVTGALMVIDKISVTPVVKSKLVEYNDEAQDKLWL</sequence>
<evidence type="ECO:0000256" key="4">
    <source>
        <dbReference type="ARBA" id="ARBA00023136"/>
    </source>
</evidence>
<evidence type="ECO:0000256" key="2">
    <source>
        <dbReference type="ARBA" id="ARBA00022692"/>
    </source>
</evidence>
<dbReference type="PANTHER" id="PTHR12308:SF73">
    <property type="entry name" value="ANOCTAMIN"/>
    <property type="match status" value="1"/>
</dbReference>
<feature type="transmembrane region" description="Helical" evidence="5">
    <location>
        <begin position="345"/>
        <end position="367"/>
    </location>
</feature>
<evidence type="ECO:0000313" key="8">
    <source>
        <dbReference type="Proteomes" id="UP001362899"/>
    </source>
</evidence>
<keyword evidence="4 5" id="KW-0472">Membrane</keyword>
<keyword evidence="3 5" id="KW-1133">Transmembrane helix</keyword>
<feature type="transmembrane region" description="Helical" evidence="5">
    <location>
        <begin position="395"/>
        <end position="421"/>
    </location>
</feature>
<feature type="transmembrane region" description="Helical" evidence="5">
    <location>
        <begin position="446"/>
        <end position="465"/>
    </location>
</feature>
<protein>
    <recommendedName>
        <fullName evidence="6">Anoctamin transmembrane domain-containing protein</fullName>
    </recommendedName>
</protein>
<dbReference type="InterPro" id="IPR007632">
    <property type="entry name" value="Anoctamin"/>
</dbReference>
<comment type="caution">
    <text evidence="7">The sequence shown here is derived from an EMBL/GenBank/DDBJ whole genome shotgun (WGS) entry which is preliminary data.</text>
</comment>
<reference evidence="7 8" key="1">
    <citation type="journal article" date="2023" name="Elife">
        <title>Identification of key yeast species and microbe-microbe interactions impacting larval growth of Drosophila in the wild.</title>
        <authorList>
            <person name="Mure A."/>
            <person name="Sugiura Y."/>
            <person name="Maeda R."/>
            <person name="Honda K."/>
            <person name="Sakurai N."/>
            <person name="Takahashi Y."/>
            <person name="Watada M."/>
            <person name="Katoh T."/>
            <person name="Gotoh A."/>
            <person name="Gotoh Y."/>
            <person name="Taniguchi I."/>
            <person name="Nakamura K."/>
            <person name="Hayashi T."/>
            <person name="Katayama T."/>
            <person name="Uemura T."/>
            <person name="Hattori Y."/>
        </authorList>
    </citation>
    <scope>NUCLEOTIDE SEQUENCE [LARGE SCALE GENOMIC DNA]</scope>
    <source>
        <strain evidence="7 8">SB-73</strain>
    </source>
</reference>
<evidence type="ECO:0000256" key="5">
    <source>
        <dbReference type="SAM" id="Phobius"/>
    </source>
</evidence>
<evidence type="ECO:0000256" key="1">
    <source>
        <dbReference type="ARBA" id="ARBA00004141"/>
    </source>
</evidence>
<feature type="transmembrane region" description="Helical" evidence="5">
    <location>
        <begin position="283"/>
        <end position="301"/>
    </location>
</feature>
<comment type="subcellular location">
    <subcellularLocation>
        <location evidence="1">Membrane</location>
        <topology evidence="1">Multi-pass membrane protein</topology>
    </subcellularLocation>
</comment>
<keyword evidence="8" id="KW-1185">Reference proteome</keyword>
<evidence type="ECO:0000256" key="3">
    <source>
        <dbReference type="ARBA" id="ARBA00022989"/>
    </source>
</evidence>
<accession>A0AAV5RNE3</accession>
<organism evidence="7 8">
    <name type="scientific">Starmerella bacillaris</name>
    <name type="common">Yeast</name>
    <name type="synonym">Candida zemplinina</name>
    <dbReference type="NCBI Taxonomy" id="1247836"/>
    <lineage>
        <taxon>Eukaryota</taxon>
        <taxon>Fungi</taxon>
        <taxon>Dikarya</taxon>
        <taxon>Ascomycota</taxon>
        <taxon>Saccharomycotina</taxon>
        <taxon>Dipodascomycetes</taxon>
        <taxon>Dipodascales</taxon>
        <taxon>Trichomonascaceae</taxon>
        <taxon>Starmerella</taxon>
    </lineage>
</organism>
<dbReference type="InterPro" id="IPR049452">
    <property type="entry name" value="Anoctamin_TM"/>
</dbReference>